<evidence type="ECO:0000256" key="3">
    <source>
        <dbReference type="ARBA" id="ARBA00022691"/>
    </source>
</evidence>
<keyword evidence="6" id="KW-1185">Reference proteome</keyword>
<evidence type="ECO:0000313" key="6">
    <source>
        <dbReference type="Proteomes" id="UP000094412"/>
    </source>
</evidence>
<dbReference type="OrthoDB" id="4571118at2"/>
<dbReference type="GO" id="GO:0008168">
    <property type="term" value="F:methyltransferase activity"/>
    <property type="evidence" value="ECO:0007669"/>
    <property type="project" value="UniProtKB-KW"/>
</dbReference>
<evidence type="ECO:0000256" key="1">
    <source>
        <dbReference type="ARBA" id="ARBA00022603"/>
    </source>
</evidence>
<keyword evidence="3" id="KW-0949">S-adenosyl-L-methionine</keyword>
<gene>
    <name evidence="5" type="ORF">QV13_14815</name>
</gene>
<proteinExistence type="predicted"/>
<evidence type="ECO:0000256" key="2">
    <source>
        <dbReference type="ARBA" id="ARBA00022679"/>
    </source>
</evidence>
<dbReference type="RefSeq" id="WP_065998005.1">
    <property type="nucleotide sequence ID" value="NZ_MDEO01000033.1"/>
</dbReference>
<evidence type="ECO:0000313" key="5">
    <source>
        <dbReference type="EMBL" id="OCX16138.1"/>
    </source>
</evidence>
<dbReference type="STRING" id="1566387.QV13_14815"/>
<dbReference type="SUPFAM" id="SSF53335">
    <property type="entry name" value="S-adenosyl-L-methionine-dependent methyltransferases"/>
    <property type="match status" value="1"/>
</dbReference>
<accession>A0A1C2DMY7</accession>
<organism evidence="5 6">
    <name type="scientific">Mesorhizobium hungaricum</name>
    <dbReference type="NCBI Taxonomy" id="1566387"/>
    <lineage>
        <taxon>Bacteria</taxon>
        <taxon>Pseudomonadati</taxon>
        <taxon>Pseudomonadota</taxon>
        <taxon>Alphaproteobacteria</taxon>
        <taxon>Hyphomicrobiales</taxon>
        <taxon>Phyllobacteriaceae</taxon>
        <taxon>Mesorhizobium</taxon>
    </lineage>
</organism>
<dbReference type="Proteomes" id="UP000094412">
    <property type="component" value="Unassembled WGS sequence"/>
</dbReference>
<comment type="caution">
    <text evidence="5">The sequence shown here is derived from an EMBL/GenBank/DDBJ whole genome shotgun (WGS) entry which is preliminary data.</text>
</comment>
<evidence type="ECO:0000259" key="4">
    <source>
        <dbReference type="Pfam" id="PF13649"/>
    </source>
</evidence>
<dbReference type="PANTHER" id="PTHR43464">
    <property type="entry name" value="METHYLTRANSFERASE"/>
    <property type="match status" value="1"/>
</dbReference>
<protein>
    <submittedName>
        <fullName evidence="5">Methyltransferase type 12</fullName>
    </submittedName>
</protein>
<dbReference type="EMBL" id="MDEO01000033">
    <property type="protein sequence ID" value="OCX16138.1"/>
    <property type="molecule type" value="Genomic_DNA"/>
</dbReference>
<dbReference type="AlphaFoldDB" id="A0A1C2DMY7"/>
<dbReference type="PANTHER" id="PTHR43464:SF19">
    <property type="entry name" value="UBIQUINONE BIOSYNTHESIS O-METHYLTRANSFERASE, MITOCHONDRIAL"/>
    <property type="match status" value="1"/>
</dbReference>
<dbReference type="InterPro" id="IPR041698">
    <property type="entry name" value="Methyltransf_25"/>
</dbReference>
<dbReference type="Gene3D" id="3.40.50.150">
    <property type="entry name" value="Vaccinia Virus protein VP39"/>
    <property type="match status" value="1"/>
</dbReference>
<keyword evidence="2 5" id="KW-0808">Transferase</keyword>
<sequence>MSERPSKGLKAILGALPLTPGMRVLEVGCGPGALARALSSEIGDGNVLGIDRSERAIAQAVAGSRDEIASGRLSFRTVAAEDFVIETSEAPFDLVLAVRVGALEGRHPEAGARAWPRLRAALARGGRIFVDGAEVPRETPK</sequence>
<dbReference type="Pfam" id="PF13649">
    <property type="entry name" value="Methyltransf_25"/>
    <property type="match status" value="1"/>
</dbReference>
<keyword evidence="1 5" id="KW-0489">Methyltransferase</keyword>
<dbReference type="InterPro" id="IPR029063">
    <property type="entry name" value="SAM-dependent_MTases_sf"/>
</dbReference>
<name>A0A1C2DMY7_9HYPH</name>
<feature type="domain" description="Methyltransferase" evidence="4">
    <location>
        <begin position="24"/>
        <end position="126"/>
    </location>
</feature>
<reference evidence="5 6" key="1">
    <citation type="submission" date="2016-08" db="EMBL/GenBank/DDBJ databases">
        <title>Whole genome sequence of Mesorhizobium sp. strain UASWS1009 isolated from industrial sewage.</title>
        <authorList>
            <person name="Crovadore J."/>
            <person name="Calmin G."/>
            <person name="Chablais R."/>
            <person name="Cochard B."/>
            <person name="Lefort F."/>
        </authorList>
    </citation>
    <scope>NUCLEOTIDE SEQUENCE [LARGE SCALE GENOMIC DNA]</scope>
    <source>
        <strain evidence="5 6">UASWS1009</strain>
    </source>
</reference>
<dbReference type="GO" id="GO:0032259">
    <property type="term" value="P:methylation"/>
    <property type="evidence" value="ECO:0007669"/>
    <property type="project" value="UniProtKB-KW"/>
</dbReference>
<dbReference type="CDD" id="cd02440">
    <property type="entry name" value="AdoMet_MTases"/>
    <property type="match status" value="1"/>
</dbReference>